<proteinExistence type="predicted"/>
<reference evidence="2" key="1">
    <citation type="journal article" date="2019" name="Int. J. Syst. Evol. Microbiol.">
        <title>The Global Catalogue of Microorganisms (GCM) 10K type strain sequencing project: providing services to taxonomists for standard genome sequencing and annotation.</title>
        <authorList>
            <consortium name="The Broad Institute Genomics Platform"/>
            <consortium name="The Broad Institute Genome Sequencing Center for Infectious Disease"/>
            <person name="Wu L."/>
            <person name="Ma J."/>
        </authorList>
    </citation>
    <scope>NUCLEOTIDE SEQUENCE [LARGE SCALE GENOMIC DNA]</scope>
    <source>
        <strain evidence="2">JCM 31486</strain>
    </source>
</reference>
<dbReference type="EMBL" id="JBHTIS010001027">
    <property type="protein sequence ID" value="MFD1047336.1"/>
    <property type="molecule type" value="Genomic_DNA"/>
</dbReference>
<comment type="caution">
    <text evidence="1">The sequence shown here is derived from an EMBL/GenBank/DDBJ whole genome shotgun (WGS) entry which is preliminary data.</text>
</comment>
<protein>
    <submittedName>
        <fullName evidence="1">Threonine/serine dehydratase</fullName>
    </submittedName>
</protein>
<evidence type="ECO:0000313" key="1">
    <source>
        <dbReference type="EMBL" id="MFD1047336.1"/>
    </source>
</evidence>
<dbReference type="Proteomes" id="UP001597045">
    <property type="component" value="Unassembled WGS sequence"/>
</dbReference>
<evidence type="ECO:0000313" key="2">
    <source>
        <dbReference type="Proteomes" id="UP001597045"/>
    </source>
</evidence>
<gene>
    <name evidence="1" type="ORF">ACFQ1S_18190</name>
</gene>
<organism evidence="1 2">
    <name type="scientific">Kibdelosporangium lantanae</name>
    <dbReference type="NCBI Taxonomy" id="1497396"/>
    <lineage>
        <taxon>Bacteria</taxon>
        <taxon>Bacillati</taxon>
        <taxon>Actinomycetota</taxon>
        <taxon>Actinomycetes</taxon>
        <taxon>Pseudonocardiales</taxon>
        <taxon>Pseudonocardiaceae</taxon>
        <taxon>Kibdelosporangium</taxon>
    </lineage>
</organism>
<keyword evidence="2" id="KW-1185">Reference proteome</keyword>
<sequence>MQLVTIDDIKAAADRVRDVAVHTPLVPAAGWADPERPLWIKPENLQPIGAFKIRGAY</sequence>
<dbReference type="InterPro" id="IPR036052">
    <property type="entry name" value="TrpB-like_PALP_sf"/>
</dbReference>
<accession>A0ABW3MAQ3</accession>
<feature type="non-terminal residue" evidence="1">
    <location>
        <position position="57"/>
    </location>
</feature>
<name>A0ABW3MAQ3_9PSEU</name>
<dbReference type="Gene3D" id="3.40.50.1100">
    <property type="match status" value="1"/>
</dbReference>
<dbReference type="SUPFAM" id="SSF53686">
    <property type="entry name" value="Tryptophan synthase beta subunit-like PLP-dependent enzymes"/>
    <property type="match status" value="1"/>
</dbReference>